<organism evidence="2 3">
    <name type="scientific">Arabidopsis thaliana</name>
    <name type="common">Mouse-ear cress</name>
    <dbReference type="NCBI Taxonomy" id="3702"/>
    <lineage>
        <taxon>Eukaryota</taxon>
        <taxon>Viridiplantae</taxon>
        <taxon>Streptophyta</taxon>
        <taxon>Embryophyta</taxon>
        <taxon>Tracheophyta</taxon>
        <taxon>Spermatophyta</taxon>
        <taxon>Magnoliopsida</taxon>
        <taxon>eudicotyledons</taxon>
        <taxon>Gunneridae</taxon>
        <taxon>Pentapetalae</taxon>
        <taxon>rosids</taxon>
        <taxon>malvids</taxon>
        <taxon>Brassicales</taxon>
        <taxon>Brassicaceae</taxon>
        <taxon>Camelineae</taxon>
        <taxon>Arabidopsis</taxon>
    </lineage>
</organism>
<dbReference type="ExpressionAtlas" id="A0A178UT18">
    <property type="expression patterns" value="baseline and differential"/>
</dbReference>
<evidence type="ECO:0000313" key="2">
    <source>
        <dbReference type="EMBL" id="OAO95861.1"/>
    </source>
</evidence>
<dbReference type="EMBL" id="LUHQ01000005">
    <property type="protein sequence ID" value="OAO95861.1"/>
    <property type="molecule type" value="Genomic_DNA"/>
</dbReference>
<name>A0A178UT18_ARATH</name>
<protein>
    <submittedName>
        <fullName evidence="2">Uncharacterized protein</fullName>
    </submittedName>
</protein>
<evidence type="ECO:0000256" key="1">
    <source>
        <dbReference type="SAM" id="MobiDB-lite"/>
    </source>
</evidence>
<sequence length="135" mass="15080">MKKLKFEYRAYDKAAIKCNGKDAVTNFDPKVYEEEEDLSSETTRNGHNLGLSLGESSSEEFRLKSDIASIRSRIRDEERLLGSDLSLAMMTTTVRSEKQQSDGGGNRVVGMAASSGFSPQPSPYRIPHTFHFSRP</sequence>
<dbReference type="Gene3D" id="3.30.730.10">
    <property type="entry name" value="AP2/ERF domain"/>
    <property type="match status" value="1"/>
</dbReference>
<feature type="region of interest" description="Disordered" evidence="1">
    <location>
        <begin position="34"/>
        <end position="55"/>
    </location>
</feature>
<dbReference type="Proteomes" id="UP000078284">
    <property type="component" value="Chromosome 5"/>
</dbReference>
<gene>
    <name evidence="2" type="ordered locus">AXX17_At5g67230</name>
</gene>
<evidence type="ECO:0000313" key="3">
    <source>
        <dbReference type="Proteomes" id="UP000078284"/>
    </source>
</evidence>
<feature type="region of interest" description="Disordered" evidence="1">
    <location>
        <begin position="95"/>
        <end position="135"/>
    </location>
</feature>
<reference evidence="3" key="1">
    <citation type="journal article" date="2016" name="Proc. Natl. Acad. Sci. U.S.A.">
        <title>Chromosome-level assembly of Arabidopsis thaliana Ler reveals the extent of translocation and inversion polymorphisms.</title>
        <authorList>
            <person name="Zapata L."/>
            <person name="Ding J."/>
            <person name="Willing E.M."/>
            <person name="Hartwig B."/>
            <person name="Bezdan D."/>
            <person name="Jiao W.B."/>
            <person name="Patel V."/>
            <person name="Velikkakam James G."/>
            <person name="Koornneef M."/>
            <person name="Ossowski S."/>
            <person name="Schneeberger K."/>
        </authorList>
    </citation>
    <scope>NUCLEOTIDE SEQUENCE [LARGE SCALE GENOMIC DNA]</scope>
    <source>
        <strain evidence="3">cv. Landsberg erecta</strain>
    </source>
</reference>
<dbReference type="InterPro" id="IPR036955">
    <property type="entry name" value="AP2/ERF_dom_sf"/>
</dbReference>
<accession>A0A178UT18</accession>
<proteinExistence type="predicted"/>
<dbReference type="AlphaFoldDB" id="A0A178UT18"/>
<dbReference type="GO" id="GO:0003700">
    <property type="term" value="F:DNA-binding transcription factor activity"/>
    <property type="evidence" value="ECO:0007669"/>
    <property type="project" value="InterPro"/>
</dbReference>
<comment type="caution">
    <text evidence="2">The sequence shown here is derived from an EMBL/GenBank/DDBJ whole genome shotgun (WGS) entry which is preliminary data.</text>
</comment>